<evidence type="ECO:0000256" key="10">
    <source>
        <dbReference type="ARBA" id="ARBA00023242"/>
    </source>
</evidence>
<dbReference type="InterPro" id="IPR013087">
    <property type="entry name" value="Znf_C2H2_type"/>
</dbReference>
<keyword evidence="6" id="KW-0862">Zinc</keyword>
<dbReference type="Gene3D" id="3.30.160.60">
    <property type="entry name" value="Classic Zinc Finger"/>
    <property type="match status" value="5"/>
</dbReference>
<dbReference type="SUPFAM" id="SSF57667">
    <property type="entry name" value="beta-beta-alpha zinc fingers"/>
    <property type="match status" value="3"/>
</dbReference>
<evidence type="ECO:0000256" key="4">
    <source>
        <dbReference type="ARBA" id="ARBA00022737"/>
    </source>
</evidence>
<dbReference type="Proteomes" id="UP001497623">
    <property type="component" value="Unassembled WGS sequence"/>
</dbReference>
<keyword evidence="10" id="KW-0539">Nucleus</keyword>
<dbReference type="PANTHER" id="PTHR24377">
    <property type="entry name" value="IP01015P-RELATED"/>
    <property type="match status" value="1"/>
</dbReference>
<reference evidence="13 14" key="1">
    <citation type="submission" date="2024-05" db="EMBL/GenBank/DDBJ databases">
        <authorList>
            <person name="Wallberg A."/>
        </authorList>
    </citation>
    <scope>NUCLEOTIDE SEQUENCE [LARGE SCALE GENOMIC DNA]</scope>
</reference>
<sequence length="194" mass="22119">MMNRSSETDDIHCFMAVNADIDLMVKEEIEVHEEPVLIQDVGVSVKQEWESNQCDKSFTSNSLLIGHNRTHTGETPYHCNQCDKNFSQNATLTVHQRTHSGEKPYKCNQCEKGFSRKDNLIVHQSIHSGEKPYQCNQCDKAFSRNNSCIVHQRTHSGEKPYQCNQCDKAFSQKGDIKKTSAVPHWGETISVQTM</sequence>
<feature type="domain" description="C2H2-type" evidence="12">
    <location>
        <begin position="49"/>
        <end position="76"/>
    </location>
</feature>
<comment type="subcellular location">
    <subcellularLocation>
        <location evidence="1">Nucleus</location>
    </subcellularLocation>
</comment>
<evidence type="ECO:0000259" key="12">
    <source>
        <dbReference type="PROSITE" id="PS50157"/>
    </source>
</evidence>
<evidence type="ECO:0000256" key="9">
    <source>
        <dbReference type="ARBA" id="ARBA00023163"/>
    </source>
</evidence>
<dbReference type="FunFam" id="3.30.160.60:FF:000475">
    <property type="entry name" value="zinc finger protein 32 isoform X1"/>
    <property type="match status" value="1"/>
</dbReference>
<proteinExistence type="inferred from homology"/>
<feature type="domain" description="C2H2-type" evidence="12">
    <location>
        <begin position="133"/>
        <end position="160"/>
    </location>
</feature>
<evidence type="ECO:0000256" key="11">
    <source>
        <dbReference type="PROSITE-ProRule" id="PRU00042"/>
    </source>
</evidence>
<dbReference type="PROSITE" id="PS00028">
    <property type="entry name" value="ZINC_FINGER_C2H2_1"/>
    <property type="match status" value="3"/>
</dbReference>
<evidence type="ECO:0000313" key="14">
    <source>
        <dbReference type="Proteomes" id="UP001497623"/>
    </source>
</evidence>
<evidence type="ECO:0000256" key="8">
    <source>
        <dbReference type="ARBA" id="ARBA00023125"/>
    </source>
</evidence>
<gene>
    <name evidence="13" type="ORF">MNOR_LOCUS40078</name>
</gene>
<feature type="domain" description="C2H2-type" evidence="12">
    <location>
        <begin position="161"/>
        <end position="189"/>
    </location>
</feature>
<dbReference type="FunFam" id="3.30.160.60:FF:000773">
    <property type="entry name" value="Zinc finger protein 44"/>
    <property type="match status" value="1"/>
</dbReference>
<feature type="domain" description="C2H2-type" evidence="12">
    <location>
        <begin position="77"/>
        <end position="104"/>
    </location>
</feature>
<keyword evidence="9" id="KW-0804">Transcription</keyword>
<keyword evidence="5 11" id="KW-0863">Zinc-finger</keyword>
<evidence type="ECO:0000256" key="2">
    <source>
        <dbReference type="ARBA" id="ARBA00006991"/>
    </source>
</evidence>
<name>A0AAV2ST13_MEGNR</name>
<keyword evidence="4" id="KW-0677">Repeat</keyword>
<organism evidence="13 14">
    <name type="scientific">Meganyctiphanes norvegica</name>
    <name type="common">Northern krill</name>
    <name type="synonym">Thysanopoda norvegica</name>
    <dbReference type="NCBI Taxonomy" id="48144"/>
    <lineage>
        <taxon>Eukaryota</taxon>
        <taxon>Metazoa</taxon>
        <taxon>Ecdysozoa</taxon>
        <taxon>Arthropoda</taxon>
        <taxon>Crustacea</taxon>
        <taxon>Multicrustacea</taxon>
        <taxon>Malacostraca</taxon>
        <taxon>Eumalacostraca</taxon>
        <taxon>Eucarida</taxon>
        <taxon>Euphausiacea</taxon>
        <taxon>Euphausiidae</taxon>
        <taxon>Meganyctiphanes</taxon>
    </lineage>
</organism>
<comment type="caution">
    <text evidence="13">The sequence shown here is derived from an EMBL/GenBank/DDBJ whole genome shotgun (WGS) entry which is preliminary data.</text>
</comment>
<dbReference type="PROSITE" id="PS50157">
    <property type="entry name" value="ZINC_FINGER_C2H2_2"/>
    <property type="match status" value="5"/>
</dbReference>
<dbReference type="Pfam" id="PF00096">
    <property type="entry name" value="zf-C2H2"/>
    <property type="match status" value="4"/>
</dbReference>
<dbReference type="FunFam" id="3.30.160.60:FF:001009">
    <property type="entry name" value="Zinc finger protein 26"/>
    <property type="match status" value="1"/>
</dbReference>
<keyword evidence="14" id="KW-1185">Reference proteome</keyword>
<evidence type="ECO:0000256" key="1">
    <source>
        <dbReference type="ARBA" id="ARBA00004123"/>
    </source>
</evidence>
<evidence type="ECO:0000313" key="13">
    <source>
        <dbReference type="EMBL" id="CAL4235503.1"/>
    </source>
</evidence>
<dbReference type="SMART" id="SM00355">
    <property type="entry name" value="ZnF_C2H2"/>
    <property type="match status" value="5"/>
</dbReference>
<dbReference type="GO" id="GO:0003677">
    <property type="term" value="F:DNA binding"/>
    <property type="evidence" value="ECO:0007669"/>
    <property type="project" value="UniProtKB-KW"/>
</dbReference>
<protein>
    <recommendedName>
        <fullName evidence="12">C2H2-type domain-containing protein</fullName>
    </recommendedName>
</protein>
<dbReference type="EMBL" id="CAXKWB010115193">
    <property type="protein sequence ID" value="CAL4235503.1"/>
    <property type="molecule type" value="Genomic_DNA"/>
</dbReference>
<dbReference type="InterPro" id="IPR036236">
    <property type="entry name" value="Znf_C2H2_sf"/>
</dbReference>
<evidence type="ECO:0000256" key="5">
    <source>
        <dbReference type="ARBA" id="ARBA00022771"/>
    </source>
</evidence>
<accession>A0AAV2ST13</accession>
<dbReference type="GO" id="GO:0005634">
    <property type="term" value="C:nucleus"/>
    <property type="evidence" value="ECO:0007669"/>
    <property type="project" value="UniProtKB-SubCell"/>
</dbReference>
<comment type="similarity">
    <text evidence="2">Belongs to the krueppel C2H2-type zinc-finger protein family.</text>
</comment>
<evidence type="ECO:0000256" key="6">
    <source>
        <dbReference type="ARBA" id="ARBA00022833"/>
    </source>
</evidence>
<keyword evidence="8" id="KW-0238">DNA-binding</keyword>
<dbReference type="FunFam" id="3.30.160.60:FF:000176">
    <property type="entry name" value="zinc finger protein 70"/>
    <property type="match status" value="1"/>
</dbReference>
<dbReference type="AlphaFoldDB" id="A0AAV2ST13"/>
<evidence type="ECO:0000256" key="3">
    <source>
        <dbReference type="ARBA" id="ARBA00022723"/>
    </source>
</evidence>
<dbReference type="InterPro" id="IPR050826">
    <property type="entry name" value="Krueppel_C2H2_ZnFinger"/>
</dbReference>
<dbReference type="GO" id="GO:0008270">
    <property type="term" value="F:zinc ion binding"/>
    <property type="evidence" value="ECO:0007669"/>
    <property type="project" value="UniProtKB-KW"/>
</dbReference>
<evidence type="ECO:0000256" key="7">
    <source>
        <dbReference type="ARBA" id="ARBA00023015"/>
    </source>
</evidence>
<feature type="domain" description="C2H2-type" evidence="12">
    <location>
        <begin position="105"/>
        <end position="132"/>
    </location>
</feature>
<keyword evidence="3" id="KW-0479">Metal-binding</keyword>
<keyword evidence="7" id="KW-0805">Transcription regulation</keyword>
<dbReference type="FunFam" id="3.30.160.60:FF:000953">
    <property type="entry name" value="Zinc finger protein 691"/>
    <property type="match status" value="1"/>
</dbReference>